<dbReference type="GO" id="GO:0070475">
    <property type="term" value="P:rRNA base methylation"/>
    <property type="evidence" value="ECO:0007669"/>
    <property type="project" value="UniProtKB-UniRule"/>
</dbReference>
<dbReference type="PIRSF" id="PIRSF004486">
    <property type="entry name" value="MraW"/>
    <property type="match status" value="1"/>
</dbReference>
<feature type="binding site" evidence="7">
    <location>
        <position position="109"/>
    </location>
    <ligand>
        <name>S-adenosyl-L-methionine</name>
        <dbReference type="ChEBI" id="CHEBI:59789"/>
    </ligand>
</feature>
<dbReference type="STRING" id="888050.HMPREF9004_0130"/>
<dbReference type="NCBIfam" id="TIGR00006">
    <property type="entry name" value="16S rRNA (cytosine(1402)-N(4))-methyltransferase RsmH"/>
    <property type="match status" value="1"/>
</dbReference>
<dbReference type="Gene3D" id="3.40.50.150">
    <property type="entry name" value="Vaccinia Virus protein VP39"/>
    <property type="match status" value="1"/>
</dbReference>
<name>N6X6D1_9ACTO</name>
<sequence length="325" mass="35339">MGTPDTSARHTPVLLDVCLDMLALGLPDEGGVLVDCTLGMGGHSEAALKRFHDTRLIGIDRDPQAIALASQRLAPFADRFTAVQTTYDHIDEVVAQHSPSGKADAILMDLGVSSFQLDEVERGFSYSADAPLDMRMDPTSGISAAQLLASAPEKEIARILRVYGEERFASRIARLIVERRDTEPLSRTGQLADIVRAAIPAPARRSGGNPSKRTFQALRIAVNDELRILEDAIPAALRSLNTGGVLVVESYQSLEDRIVKEIFRAGSSIDLPPGLPVIPEHMAPSLELLTRGARMADDAEITHNPRSASVRLRGVRLVREWKELS</sequence>
<comment type="subcellular location">
    <subcellularLocation>
        <location evidence="7">Cytoplasm</location>
    </subcellularLocation>
</comment>
<keyword evidence="3 7" id="KW-0698">rRNA processing</keyword>
<evidence type="ECO:0000313" key="9">
    <source>
        <dbReference type="Proteomes" id="UP000013015"/>
    </source>
</evidence>
<feature type="binding site" evidence="7">
    <location>
        <position position="60"/>
    </location>
    <ligand>
        <name>S-adenosyl-L-methionine</name>
        <dbReference type="ChEBI" id="CHEBI:59789"/>
    </ligand>
</feature>
<feature type="binding site" evidence="7">
    <location>
        <position position="116"/>
    </location>
    <ligand>
        <name>S-adenosyl-L-methionine</name>
        <dbReference type="ChEBI" id="CHEBI:59789"/>
    </ligand>
</feature>
<dbReference type="RefSeq" id="WP_005961680.1">
    <property type="nucleotide sequence ID" value="NZ_CP040505.1"/>
</dbReference>
<dbReference type="AlphaFoldDB" id="N6X6D1"/>
<evidence type="ECO:0000256" key="2">
    <source>
        <dbReference type="ARBA" id="ARBA00022490"/>
    </source>
</evidence>
<proteinExistence type="inferred from homology"/>
<dbReference type="Gene3D" id="1.10.150.170">
    <property type="entry name" value="Putative methyltransferase TM0872, insert domain"/>
    <property type="match status" value="1"/>
</dbReference>
<dbReference type="SUPFAM" id="SSF81799">
    <property type="entry name" value="Putative methyltransferase TM0872, insert domain"/>
    <property type="match status" value="1"/>
</dbReference>
<dbReference type="PANTHER" id="PTHR11265:SF0">
    <property type="entry name" value="12S RRNA N4-METHYLCYTIDINE METHYLTRANSFERASE"/>
    <property type="match status" value="1"/>
</dbReference>
<feature type="binding site" evidence="7">
    <location>
        <position position="87"/>
    </location>
    <ligand>
        <name>S-adenosyl-L-methionine</name>
        <dbReference type="ChEBI" id="CHEBI:59789"/>
    </ligand>
</feature>
<keyword evidence="6 7" id="KW-0949">S-adenosyl-L-methionine</keyword>
<dbReference type="GO" id="GO:0005737">
    <property type="term" value="C:cytoplasm"/>
    <property type="evidence" value="ECO:0007669"/>
    <property type="project" value="UniProtKB-SubCell"/>
</dbReference>
<evidence type="ECO:0000256" key="7">
    <source>
        <dbReference type="HAMAP-Rule" id="MF_01007"/>
    </source>
</evidence>
<keyword evidence="4 7" id="KW-0489">Methyltransferase</keyword>
<evidence type="ECO:0000313" key="8">
    <source>
        <dbReference type="EMBL" id="ENO19211.1"/>
    </source>
</evidence>
<organism evidence="8 9">
    <name type="scientific">Schaalia cardiffensis F0333</name>
    <dbReference type="NCBI Taxonomy" id="888050"/>
    <lineage>
        <taxon>Bacteria</taxon>
        <taxon>Bacillati</taxon>
        <taxon>Actinomycetota</taxon>
        <taxon>Actinomycetes</taxon>
        <taxon>Actinomycetales</taxon>
        <taxon>Actinomycetaceae</taxon>
        <taxon>Schaalia</taxon>
    </lineage>
</organism>
<keyword evidence="5 7" id="KW-0808">Transferase</keyword>
<dbReference type="PANTHER" id="PTHR11265">
    <property type="entry name" value="S-ADENOSYL-METHYLTRANSFERASE MRAW"/>
    <property type="match status" value="1"/>
</dbReference>
<evidence type="ECO:0000256" key="3">
    <source>
        <dbReference type="ARBA" id="ARBA00022552"/>
    </source>
</evidence>
<evidence type="ECO:0000256" key="6">
    <source>
        <dbReference type="ARBA" id="ARBA00022691"/>
    </source>
</evidence>
<dbReference type="EC" id="2.1.1.199" evidence="7"/>
<keyword evidence="2 7" id="KW-0963">Cytoplasm</keyword>
<comment type="catalytic activity">
    <reaction evidence="7">
        <text>cytidine(1402) in 16S rRNA + S-adenosyl-L-methionine = N(4)-methylcytidine(1402) in 16S rRNA + S-adenosyl-L-homocysteine + H(+)</text>
        <dbReference type="Rhea" id="RHEA:42928"/>
        <dbReference type="Rhea" id="RHEA-COMP:10286"/>
        <dbReference type="Rhea" id="RHEA-COMP:10287"/>
        <dbReference type="ChEBI" id="CHEBI:15378"/>
        <dbReference type="ChEBI" id="CHEBI:57856"/>
        <dbReference type="ChEBI" id="CHEBI:59789"/>
        <dbReference type="ChEBI" id="CHEBI:74506"/>
        <dbReference type="ChEBI" id="CHEBI:82748"/>
        <dbReference type="EC" id="2.1.1.199"/>
    </reaction>
</comment>
<dbReference type="InterPro" id="IPR023397">
    <property type="entry name" value="SAM-dep_MeTrfase_MraW_recog"/>
</dbReference>
<dbReference type="HOGENOM" id="CLU_038422_0_0_11"/>
<dbReference type="GO" id="GO:0071424">
    <property type="term" value="F:rRNA (cytosine-N4-)-methyltransferase activity"/>
    <property type="evidence" value="ECO:0007669"/>
    <property type="project" value="UniProtKB-UniRule"/>
</dbReference>
<keyword evidence="9" id="KW-1185">Reference proteome</keyword>
<gene>
    <name evidence="8" type="primary">mraW</name>
    <name evidence="7" type="synonym">rsmH</name>
    <name evidence="8" type="ORF">HMPREF9004_0130</name>
</gene>
<dbReference type="PATRIC" id="fig|888050.3.peg.129"/>
<evidence type="ECO:0000256" key="4">
    <source>
        <dbReference type="ARBA" id="ARBA00022603"/>
    </source>
</evidence>
<reference evidence="8 9" key="1">
    <citation type="submission" date="2013-03" db="EMBL/GenBank/DDBJ databases">
        <title>Reference genome for the Human Microbiome Project.</title>
        <authorList>
            <person name="Aqrawi P."/>
            <person name="Ayvaz T."/>
            <person name="Bess C."/>
            <person name="Blankenburg K."/>
            <person name="Coyle M."/>
            <person name="Deng J."/>
            <person name="Forbes L."/>
            <person name="Fowler G."/>
            <person name="Francisco L."/>
            <person name="Fu Q."/>
            <person name="Gibbs R."/>
            <person name="Gross S."/>
            <person name="Gubbala S."/>
            <person name="Hale W."/>
            <person name="Hemphill L."/>
            <person name="Highlander S."/>
            <person name="Hirani K."/>
            <person name="Jackson L."/>
            <person name="Jakkamsetti A."/>
            <person name="Javaid M."/>
            <person name="Jayaseelan J.C."/>
            <person name="Jiang H."/>
            <person name="Joshi V."/>
            <person name="Korchina V."/>
            <person name="Kovar C."/>
            <person name="Lara F."/>
            <person name="Lee S."/>
            <person name="Liu Y."/>
            <person name="Mata R."/>
            <person name="Mathew T."/>
            <person name="Munidasa M."/>
            <person name="Muzny D."/>
            <person name="Nazareth L."/>
            <person name="Ngo R."/>
            <person name="Nguyen L."/>
            <person name="Nguyen N."/>
            <person name="Okwuonu G."/>
            <person name="Ongeri F."/>
            <person name="Palculict T."/>
            <person name="Patil S."/>
            <person name="Petrosino J."/>
            <person name="Pham C."/>
            <person name="Pham P."/>
            <person name="Pu L.-L."/>
            <person name="Qin X."/>
            <person name="Qu J."/>
            <person name="Reid J."/>
            <person name="Ross M."/>
            <person name="Ruth R."/>
            <person name="Saada N."/>
            <person name="San Lucas F."/>
            <person name="Santibanez J."/>
            <person name="Shang Y."/>
            <person name="Simmons D."/>
            <person name="Song X.-Z."/>
            <person name="Tang L.-Y."/>
            <person name="Thornton R."/>
            <person name="Warren J."/>
            <person name="Weissenberger G."/>
            <person name="Wilczek-Boney K."/>
            <person name="Worley K."/>
            <person name="Youmans B."/>
            <person name="Zhang J."/>
            <person name="Zhang L."/>
            <person name="Zhao Z."/>
            <person name="Zhou C."/>
            <person name="Zhu D."/>
            <person name="Zhu Y."/>
        </authorList>
    </citation>
    <scope>NUCLEOTIDE SEQUENCE [LARGE SCALE GENOMIC DNA]</scope>
    <source>
        <strain evidence="8 9">F0333</strain>
    </source>
</reference>
<dbReference type="eggNOG" id="COG0275">
    <property type="taxonomic scope" value="Bacteria"/>
</dbReference>
<dbReference type="Pfam" id="PF01795">
    <property type="entry name" value="Methyltransf_5"/>
    <property type="match status" value="1"/>
</dbReference>
<comment type="caution">
    <text evidence="8">The sequence shown here is derived from an EMBL/GenBank/DDBJ whole genome shotgun (WGS) entry which is preliminary data.</text>
</comment>
<dbReference type="Proteomes" id="UP000013015">
    <property type="component" value="Unassembled WGS sequence"/>
</dbReference>
<dbReference type="SUPFAM" id="SSF53335">
    <property type="entry name" value="S-adenosyl-L-methionine-dependent methyltransferases"/>
    <property type="match status" value="1"/>
</dbReference>
<feature type="binding site" evidence="7">
    <location>
        <begin position="41"/>
        <end position="43"/>
    </location>
    <ligand>
        <name>S-adenosyl-L-methionine</name>
        <dbReference type="ChEBI" id="CHEBI:59789"/>
    </ligand>
</feature>
<dbReference type="EMBL" id="AQHZ01000001">
    <property type="protein sequence ID" value="ENO19211.1"/>
    <property type="molecule type" value="Genomic_DNA"/>
</dbReference>
<comment type="similarity">
    <text evidence="1 7">Belongs to the methyltransferase superfamily. RsmH family.</text>
</comment>
<accession>N6X6D1</accession>
<dbReference type="HAMAP" id="MF_01007">
    <property type="entry name" value="16SrRNA_methyltr_H"/>
    <property type="match status" value="1"/>
</dbReference>
<evidence type="ECO:0000256" key="1">
    <source>
        <dbReference type="ARBA" id="ARBA00010396"/>
    </source>
</evidence>
<evidence type="ECO:0000256" key="5">
    <source>
        <dbReference type="ARBA" id="ARBA00022679"/>
    </source>
</evidence>
<dbReference type="InterPro" id="IPR029063">
    <property type="entry name" value="SAM-dependent_MTases_sf"/>
</dbReference>
<dbReference type="InterPro" id="IPR002903">
    <property type="entry name" value="RsmH"/>
</dbReference>
<dbReference type="FunFam" id="1.10.150.170:FF:000001">
    <property type="entry name" value="Ribosomal RNA small subunit methyltransferase H"/>
    <property type="match status" value="1"/>
</dbReference>
<protein>
    <recommendedName>
        <fullName evidence="7">Ribosomal RNA small subunit methyltransferase H</fullName>
        <ecNumber evidence="7">2.1.1.199</ecNumber>
    </recommendedName>
    <alternativeName>
        <fullName evidence="7">16S rRNA m(4)C1402 methyltransferase</fullName>
    </alternativeName>
    <alternativeName>
        <fullName evidence="7">rRNA (cytosine-N(4)-)-methyltransferase RsmH</fullName>
    </alternativeName>
</protein>
<comment type="function">
    <text evidence="7">Specifically methylates the N4 position of cytidine in position 1402 (C1402) of 16S rRNA.</text>
</comment>